<feature type="transmembrane region" description="Helical" evidence="3">
    <location>
        <begin position="473"/>
        <end position="490"/>
    </location>
</feature>
<evidence type="ECO:0000259" key="4">
    <source>
        <dbReference type="Pfam" id="PF01578"/>
    </source>
</evidence>
<dbReference type="GO" id="GO:0017004">
    <property type="term" value="P:cytochrome complex assembly"/>
    <property type="evidence" value="ECO:0007669"/>
    <property type="project" value="UniProtKB-KW"/>
</dbReference>
<evidence type="ECO:0000256" key="1">
    <source>
        <dbReference type="ARBA" id="ARBA00009186"/>
    </source>
</evidence>
<feature type="transmembrane region" description="Helical" evidence="3">
    <location>
        <begin position="502"/>
        <end position="525"/>
    </location>
</feature>
<evidence type="ECO:0000313" key="7">
    <source>
        <dbReference type="Proteomes" id="UP000242818"/>
    </source>
</evidence>
<dbReference type="AlphaFoldDB" id="A0A1C4CES0"/>
<dbReference type="PANTHER" id="PTHR43653">
    <property type="entry name" value="CYTOCHROME C ASSEMBLY PROTEIN-RELATED"/>
    <property type="match status" value="1"/>
</dbReference>
<feature type="transmembrane region" description="Helical" evidence="3">
    <location>
        <begin position="241"/>
        <end position="263"/>
    </location>
</feature>
<dbReference type="STRING" id="1335309.GA0116948_10492"/>
<feature type="transmembrane region" description="Helical" evidence="3">
    <location>
        <begin position="386"/>
        <end position="410"/>
    </location>
</feature>
<proteinExistence type="inferred from homology"/>
<feature type="domain" description="Cytochrome c assembly protein" evidence="4">
    <location>
        <begin position="103"/>
        <end position="329"/>
    </location>
</feature>
<feature type="domain" description="Cytochrome c-type biogenesis protein CcmF C-terminal" evidence="5">
    <location>
        <begin position="361"/>
        <end position="558"/>
    </location>
</feature>
<name>A0A1C4CES0_9BACT</name>
<organism evidence="6 7">
    <name type="scientific">Chitinophaga costaii</name>
    <dbReference type="NCBI Taxonomy" id="1335309"/>
    <lineage>
        <taxon>Bacteria</taxon>
        <taxon>Pseudomonadati</taxon>
        <taxon>Bacteroidota</taxon>
        <taxon>Chitinophagia</taxon>
        <taxon>Chitinophagales</taxon>
        <taxon>Chitinophagaceae</taxon>
        <taxon>Chitinophaga</taxon>
    </lineage>
</organism>
<evidence type="ECO:0000313" key="6">
    <source>
        <dbReference type="EMBL" id="SCC17589.1"/>
    </source>
</evidence>
<feature type="transmembrane region" description="Helical" evidence="3">
    <location>
        <begin position="802"/>
        <end position="825"/>
    </location>
</feature>
<feature type="transmembrane region" description="Helical" evidence="3">
    <location>
        <begin position="306"/>
        <end position="325"/>
    </location>
</feature>
<protein>
    <submittedName>
        <fullName evidence="6">Cytochrome c-type biogenesis protein CcmF</fullName>
    </submittedName>
</protein>
<dbReference type="RefSeq" id="WP_240619161.1">
    <property type="nucleotide sequence ID" value="NZ_FMAR01000004.1"/>
</dbReference>
<feature type="transmembrane region" description="Helical" evidence="3">
    <location>
        <begin position="283"/>
        <end position="299"/>
    </location>
</feature>
<feature type="transmembrane region" description="Helical" evidence="3">
    <location>
        <begin position="110"/>
        <end position="128"/>
    </location>
</feature>
<dbReference type="InterPro" id="IPR003567">
    <property type="entry name" value="Cyt_c_biogenesis"/>
</dbReference>
<dbReference type="Pfam" id="PF16327">
    <property type="entry name" value="CcmF_C"/>
    <property type="match status" value="1"/>
</dbReference>
<evidence type="ECO:0000256" key="2">
    <source>
        <dbReference type="ARBA" id="ARBA00022748"/>
    </source>
</evidence>
<reference evidence="6 7" key="1">
    <citation type="submission" date="2016-08" db="EMBL/GenBank/DDBJ databases">
        <authorList>
            <person name="Seilhamer J.J."/>
        </authorList>
    </citation>
    <scope>NUCLEOTIDE SEQUENCE [LARGE SCALE GENOMIC DNA]</scope>
    <source>
        <strain evidence="6 7">A37T2</strain>
    </source>
</reference>
<evidence type="ECO:0000259" key="5">
    <source>
        <dbReference type="Pfam" id="PF16327"/>
    </source>
</evidence>
<keyword evidence="7" id="KW-1185">Reference proteome</keyword>
<feature type="transmembrane region" description="Helical" evidence="3">
    <location>
        <begin position="441"/>
        <end position="461"/>
    </location>
</feature>
<feature type="transmembrane region" description="Helical" evidence="3">
    <location>
        <begin position="345"/>
        <end position="366"/>
    </location>
</feature>
<dbReference type="GO" id="GO:0020037">
    <property type="term" value="F:heme binding"/>
    <property type="evidence" value="ECO:0007669"/>
    <property type="project" value="InterPro"/>
</dbReference>
<dbReference type="PRINTS" id="PR01410">
    <property type="entry name" value="CCBIOGENESIS"/>
</dbReference>
<dbReference type="Proteomes" id="UP000242818">
    <property type="component" value="Unassembled WGS sequence"/>
</dbReference>
<accession>A0A1C4CES0</accession>
<feature type="transmembrane region" description="Helical" evidence="3">
    <location>
        <begin position="210"/>
        <end position="229"/>
    </location>
</feature>
<feature type="transmembrane region" description="Helical" evidence="3">
    <location>
        <begin position="537"/>
        <end position="556"/>
    </location>
</feature>
<feature type="transmembrane region" description="Helical" evidence="3">
    <location>
        <begin position="135"/>
        <end position="157"/>
    </location>
</feature>
<dbReference type="GO" id="GO:0015232">
    <property type="term" value="F:heme transmembrane transporter activity"/>
    <property type="evidence" value="ECO:0007669"/>
    <property type="project" value="InterPro"/>
</dbReference>
<keyword evidence="3" id="KW-1133">Transmembrane helix</keyword>
<keyword evidence="2" id="KW-0201">Cytochrome c-type biogenesis</keyword>
<comment type="similarity">
    <text evidence="1">Belongs to the CcmF/CycK/Ccl1/NrfE/CcsA family.</text>
</comment>
<feature type="transmembrane region" description="Helical" evidence="3">
    <location>
        <begin position="55"/>
        <end position="76"/>
    </location>
</feature>
<gene>
    <name evidence="6" type="ORF">GA0116948_10492</name>
</gene>
<dbReference type="InterPro" id="IPR002541">
    <property type="entry name" value="Cyt_c_assembly"/>
</dbReference>
<keyword evidence="3" id="KW-0472">Membrane</keyword>
<dbReference type="Pfam" id="PF01578">
    <property type="entry name" value="Cytochrom_C_asm"/>
    <property type="match status" value="1"/>
</dbReference>
<dbReference type="EMBL" id="FMAR01000004">
    <property type="protein sequence ID" value="SCC17589.1"/>
    <property type="molecule type" value="Genomic_DNA"/>
</dbReference>
<keyword evidence="3" id="KW-0812">Transmembrane</keyword>
<dbReference type="InterPro" id="IPR032523">
    <property type="entry name" value="CcmF_C"/>
</dbReference>
<sequence length="848" mass="96755">METTFIGEHLIPGQIGHFFAVLSLVASLVAMTAYYNATRATETATQLSWQRMARWSFVIQALSVFAVFSALFYILYHHLFEYKYVWRNSSRNMLTAYLFSSFWSDQEGSFLLWSFWQSILGLVLMRTAKTWERPVMTVMSFAQFCLATMLIGIYFFGYKVGSNPFALLRQTEENQAAPIFQLKNYLDFVKDGNGLNPLLQNYWMVIHPPVLFLGFASTIVPFAFAFAGLWTRRFSEWIKPVLPWALFSAMVLGTGIMMGAAWAYESLSFGGYWAWDPVENASLVPWITLVAGIHTLLAYKSSGQSLKITFFFFFITFVLILYSTFLTRSGILGDTSVHAFTDLGMTQQLLWFMLAFLVPAFGLMIYHRKAIPTVHKEESTYSREFWMFVASLVLLMAAIQITFTTSIPVWNKILNGTGLMKLFHMKDIAPPIEPVFHYNKIQIWIAIVIGCFTAVIQYLKYKETPKGYAWRKIWLPTALSVVFTVLIATLEHINYSVYGTGFLIAIYTMLYASVYAVVANINYIIGILKGNFKAAGASVAHIGFGLILLGILLSSAKKEVISIDNMKILDGYFAKESKENSRENLMLPLNMPMQMGNYHATYVGDSIVEGDFKTYYRVRYEKTDEQGNVTERFTLYPDAFINRKGAASLVANPSSKHYLTKDIFTYLTSLPDPDAYKDTAQYVAHDIKPGDSIFFSQGYMVLRAIQPHPETKNYKPKDGEMAVSAKLDVYSSNNQEQYKLEPVYFIRDSAYQYNVDDTLSAMSLYVKFDKIMPTSNNEAKVQIQVKDSGGTQRNYIVMKAMIFPYINVLWMGVLIMITGFFMSIVQRVKQNRRVEKTTNTRKHKPVQV</sequence>
<dbReference type="GO" id="GO:0016020">
    <property type="term" value="C:membrane"/>
    <property type="evidence" value="ECO:0007669"/>
    <property type="project" value="InterPro"/>
</dbReference>
<feature type="transmembrane region" description="Helical" evidence="3">
    <location>
        <begin position="15"/>
        <end position="35"/>
    </location>
</feature>
<evidence type="ECO:0000256" key="3">
    <source>
        <dbReference type="SAM" id="Phobius"/>
    </source>
</evidence>
<dbReference type="PANTHER" id="PTHR43653:SF1">
    <property type="entry name" value="CYTOCHROME C-TYPE BIOGENESIS PROTEIN CCMF"/>
    <property type="match status" value="1"/>
</dbReference>